<evidence type="ECO:0000313" key="3">
    <source>
        <dbReference type="Proteomes" id="UP001501442"/>
    </source>
</evidence>
<dbReference type="InterPro" id="IPR012341">
    <property type="entry name" value="6hp_glycosidase-like_sf"/>
</dbReference>
<dbReference type="InterPro" id="IPR017146">
    <property type="entry name" value="Lanti_2_LanM"/>
</dbReference>
<evidence type="ECO:0000259" key="1">
    <source>
        <dbReference type="Pfam" id="PF13575"/>
    </source>
</evidence>
<organism evidence="2 3">
    <name type="scientific">Actinoallomurus vinaceus</name>
    <dbReference type="NCBI Taxonomy" id="1080074"/>
    <lineage>
        <taxon>Bacteria</taxon>
        <taxon>Bacillati</taxon>
        <taxon>Actinomycetota</taxon>
        <taxon>Actinomycetes</taxon>
        <taxon>Streptosporangiales</taxon>
        <taxon>Thermomonosporaceae</taxon>
        <taxon>Actinoallomurus</taxon>
    </lineage>
</organism>
<dbReference type="Pfam" id="PF05147">
    <property type="entry name" value="LANC_like"/>
    <property type="match status" value="1"/>
</dbReference>
<reference evidence="3" key="1">
    <citation type="journal article" date="2019" name="Int. J. Syst. Evol. Microbiol.">
        <title>The Global Catalogue of Microorganisms (GCM) 10K type strain sequencing project: providing services to taxonomists for standard genome sequencing and annotation.</title>
        <authorList>
            <consortium name="The Broad Institute Genomics Platform"/>
            <consortium name="The Broad Institute Genome Sequencing Center for Infectious Disease"/>
            <person name="Wu L."/>
            <person name="Ma J."/>
        </authorList>
    </citation>
    <scope>NUCLEOTIDE SEQUENCE [LARGE SCALE GENOMIC DNA]</scope>
    <source>
        <strain evidence="3">JCM 17939</strain>
    </source>
</reference>
<dbReference type="NCBIfam" id="TIGR03897">
    <property type="entry name" value="lanti_2_LanM"/>
    <property type="match status" value="1"/>
</dbReference>
<name>A0ABP8UKF5_9ACTN</name>
<dbReference type="SUPFAM" id="SSF158745">
    <property type="entry name" value="LanC-like"/>
    <property type="match status" value="1"/>
</dbReference>
<comment type="caution">
    <text evidence="2">The sequence shown here is derived from an EMBL/GenBank/DDBJ whole genome shotgun (WGS) entry which is preliminary data.</text>
</comment>
<dbReference type="Proteomes" id="UP001501442">
    <property type="component" value="Unassembled WGS sequence"/>
</dbReference>
<dbReference type="InterPro" id="IPR025410">
    <property type="entry name" value="Lant_dehyd"/>
</dbReference>
<gene>
    <name evidence="2" type="ORF">GCM10023196_075690</name>
</gene>
<dbReference type="SMART" id="SM01260">
    <property type="entry name" value="LANC_like"/>
    <property type="match status" value="1"/>
</dbReference>
<dbReference type="Gene3D" id="1.50.10.10">
    <property type="match status" value="1"/>
</dbReference>
<dbReference type="Pfam" id="PF13575">
    <property type="entry name" value="DUF4135"/>
    <property type="match status" value="1"/>
</dbReference>
<dbReference type="InterPro" id="IPR007822">
    <property type="entry name" value="LANC-like"/>
</dbReference>
<dbReference type="CDD" id="cd04792">
    <property type="entry name" value="LanM-like"/>
    <property type="match status" value="1"/>
</dbReference>
<dbReference type="PRINTS" id="PR01950">
    <property type="entry name" value="LANCSUPER"/>
</dbReference>
<dbReference type="EMBL" id="BAABHK010000013">
    <property type="protein sequence ID" value="GAA4634383.1"/>
    <property type="molecule type" value="Genomic_DNA"/>
</dbReference>
<dbReference type="PIRSF" id="PIRSF037228">
    <property type="entry name" value="Lant_mod_RumM"/>
    <property type="match status" value="1"/>
</dbReference>
<feature type="domain" description="Lantibiotic biosynthesis protein dehydration" evidence="1">
    <location>
        <begin position="103"/>
        <end position="478"/>
    </location>
</feature>
<keyword evidence="3" id="KW-1185">Reference proteome</keyword>
<proteinExistence type="predicted"/>
<evidence type="ECO:0000313" key="2">
    <source>
        <dbReference type="EMBL" id="GAA4634383.1"/>
    </source>
</evidence>
<accession>A0ABP8UKF5</accession>
<protein>
    <submittedName>
        <fullName evidence="2">Type 2 lanthipeptide synthetase LanM family protein</fullName>
    </submittedName>
</protein>
<dbReference type="RefSeq" id="WP_345437352.1">
    <property type="nucleotide sequence ID" value="NZ_BAABHK010000013.1"/>
</dbReference>
<sequence length="967" mass="102987">MRPADGDFARSLSCLVEPALDGLWERLGSIPGLAESERTAIRAGTAAALHETAHRKVARVLILELNAARITGRLTAGDPAARWAEFAEMSSSLPYWESLSGHYPPLLARLRTVLSGRCAAALALARRLAADRDATTRLLGADPGPLSRVAFGAGDSHRGGHTVALLEFDAGTVVYKPRPVSVDAVLAEMLAEVFRDVPEGTRIRVPRVVPCDGYGWAEFVTHRYCADVAELSTFYRGIGHWLGMMRLLGGSDLHAENVIACGPVPVVVDCETLFTPVHPIPPSGLGLAPDRARALVGTTVLRTGMLPNRGTALGWRGVDASAAGALPGEQPLTELPVIVDAGSDQARIGTRPVEPTIGASHPSPEPVLADHWERVLDGFAEATETLRSIDGAGALEPLLARFADCPIRVVLRSTEAYTELARMLWHPVSLHEPDAAADRAAELLTAMARHVPGAPGDPEVIAAEVADLFDGDVPFFATTPRRGRLDGPRGTSYLPEQDLTAAALQRWRTADLRLESDVIRATLVSAYLNDGWLPGDPGMRSEPPRRDDLDRRRRRIVAALIRELRDAALRAEDGTVTWIAPVLGPAGWAVQPLGPDVYGGLTGVAVLLAAYHRENAAGRADDVDGVAALLDDVLRTVRAAEDKDTALRREETRLRPPPPGGYIGLGSQIWAWLTLYAWGAAGPDGLDRARALAALLPEAVAAEDRFDVLTGMAGTIVPLLRLAAVTGEDRWTRQAVVIGERLIAGARRKAGTLCWPSHRWPDGLGGFAHGASGIGWALARLALATGETRFADAARAAFSFEETLYDPAADGWLDLREPEEKVVSAAWCHGAVGIGIGAADLARRGWDGAGALVGRAVGPAARRGFDWNHTLCHGDLGCWELFDEALTLGRAPAGLDRHGLDARVITSLEDNGPASGLARDAYSPGMLAGRGGMAYQLLRLHPDSGLPSVLTLDSAECDGRRSTGESR</sequence>